<evidence type="ECO:0000259" key="1">
    <source>
        <dbReference type="PROSITE" id="PS50879"/>
    </source>
</evidence>
<dbReference type="InterPro" id="IPR036397">
    <property type="entry name" value="RNaseH_sf"/>
</dbReference>
<sequence>MNKIHSEVCWSDTEGHLIETVMHRRGFTNLSTTIPKQGKWRWAVRHGWIDDSLTGPVAELDGLYSENFAYEVYRDAFIAPNPHLADDAVVERWVIHLARAVHDTHADVARLEARLAAHAELRTPAMTTRLRTIHGELDALILRQRVANECVAEFDSRLREYVEALTVEAHHTCATEVRHELIHGYQGSFDSEGRLVVATDASGRGGEACGYGWIAETGEVGFGLTVTAEIHQAEMIAICRAAVAPELADRDLLILSDNQGCVDLINRVLEHGVYEVQRRSRHPLPWMRQAYAQRDRIKVAWVKGHHGHILNEAADRLAALAIREANGVSSHAIAGELAEIRSRFTRLATSTPIGRAA</sequence>
<dbReference type="EMBL" id="BAAABM010000053">
    <property type="protein sequence ID" value="GAA0360191.1"/>
    <property type="molecule type" value="Genomic_DNA"/>
</dbReference>
<dbReference type="Pfam" id="PF00075">
    <property type="entry name" value="RNase_H"/>
    <property type="match status" value="1"/>
</dbReference>
<evidence type="ECO:0000313" key="2">
    <source>
        <dbReference type="EMBL" id="GAA0360191.1"/>
    </source>
</evidence>
<gene>
    <name evidence="2" type="ORF">GCM10010151_57550</name>
</gene>
<dbReference type="Gene3D" id="3.30.420.10">
    <property type="entry name" value="Ribonuclease H-like superfamily/Ribonuclease H"/>
    <property type="match status" value="1"/>
</dbReference>
<dbReference type="InterPro" id="IPR002156">
    <property type="entry name" value="RNaseH_domain"/>
</dbReference>
<dbReference type="InterPro" id="IPR012337">
    <property type="entry name" value="RNaseH-like_sf"/>
</dbReference>
<name>A0ABN0XCH9_9ACTN</name>
<accession>A0ABN0XCH9</accession>
<keyword evidence="3" id="KW-1185">Reference proteome</keyword>
<evidence type="ECO:0000313" key="3">
    <source>
        <dbReference type="Proteomes" id="UP001501822"/>
    </source>
</evidence>
<protein>
    <recommendedName>
        <fullName evidence="1">RNase H type-1 domain-containing protein</fullName>
    </recommendedName>
</protein>
<dbReference type="PROSITE" id="PS50879">
    <property type="entry name" value="RNASE_H_1"/>
    <property type="match status" value="1"/>
</dbReference>
<feature type="domain" description="RNase H type-1" evidence="1">
    <location>
        <begin position="191"/>
        <end position="323"/>
    </location>
</feature>
<dbReference type="SUPFAM" id="SSF53098">
    <property type="entry name" value="Ribonuclease H-like"/>
    <property type="match status" value="1"/>
</dbReference>
<organism evidence="2 3">
    <name type="scientific">Actinoallomurus spadix</name>
    <dbReference type="NCBI Taxonomy" id="79912"/>
    <lineage>
        <taxon>Bacteria</taxon>
        <taxon>Bacillati</taxon>
        <taxon>Actinomycetota</taxon>
        <taxon>Actinomycetes</taxon>
        <taxon>Streptosporangiales</taxon>
        <taxon>Thermomonosporaceae</taxon>
        <taxon>Actinoallomurus</taxon>
    </lineage>
</organism>
<proteinExistence type="predicted"/>
<comment type="caution">
    <text evidence="2">The sequence shown here is derived from an EMBL/GenBank/DDBJ whole genome shotgun (WGS) entry which is preliminary data.</text>
</comment>
<reference evidence="2 3" key="1">
    <citation type="journal article" date="2019" name="Int. J. Syst. Evol. Microbiol.">
        <title>The Global Catalogue of Microorganisms (GCM) 10K type strain sequencing project: providing services to taxonomists for standard genome sequencing and annotation.</title>
        <authorList>
            <consortium name="The Broad Institute Genomics Platform"/>
            <consortium name="The Broad Institute Genome Sequencing Center for Infectious Disease"/>
            <person name="Wu L."/>
            <person name="Ma J."/>
        </authorList>
    </citation>
    <scope>NUCLEOTIDE SEQUENCE [LARGE SCALE GENOMIC DNA]</scope>
    <source>
        <strain evidence="2 3">JCM 3146</strain>
    </source>
</reference>
<dbReference type="Proteomes" id="UP001501822">
    <property type="component" value="Unassembled WGS sequence"/>
</dbReference>
<dbReference type="RefSeq" id="WP_252803781.1">
    <property type="nucleotide sequence ID" value="NZ_BAAABM010000053.1"/>
</dbReference>